<dbReference type="CDD" id="cd00177">
    <property type="entry name" value="START"/>
    <property type="match status" value="1"/>
</dbReference>
<dbReference type="OrthoDB" id="333905at2759"/>
<accession>U6MTP2</accession>
<name>U6MTP2_9EIME</name>
<dbReference type="Gene3D" id="3.30.530.20">
    <property type="match status" value="1"/>
</dbReference>
<feature type="region of interest" description="Disordered" evidence="2">
    <location>
        <begin position="145"/>
        <end position="164"/>
    </location>
</feature>
<feature type="compositionally biased region" description="Low complexity" evidence="2">
    <location>
        <begin position="7"/>
        <end position="22"/>
    </location>
</feature>
<dbReference type="EMBL" id="HG723310">
    <property type="protein sequence ID" value="CDJ65839.1"/>
    <property type="molecule type" value="Genomic_DNA"/>
</dbReference>
<dbReference type="AlphaFoldDB" id="U6MTP2"/>
<feature type="domain" description="START" evidence="3">
    <location>
        <begin position="335"/>
        <end position="589"/>
    </location>
</feature>
<keyword evidence="1" id="KW-0175">Coiled coil</keyword>
<dbReference type="PANTHER" id="PTHR19308">
    <property type="entry name" value="PHOSPHATIDYLCHOLINE TRANSFER PROTEIN"/>
    <property type="match status" value="1"/>
</dbReference>
<feature type="compositionally biased region" description="Polar residues" evidence="2">
    <location>
        <begin position="482"/>
        <end position="491"/>
    </location>
</feature>
<feature type="compositionally biased region" description="Basic and acidic residues" evidence="2">
    <location>
        <begin position="145"/>
        <end position="158"/>
    </location>
</feature>
<dbReference type="VEuPathDB" id="ToxoDB:ENH_00011130"/>
<keyword evidence="5" id="KW-1185">Reference proteome</keyword>
<dbReference type="InterPro" id="IPR051213">
    <property type="entry name" value="START_lipid_transfer"/>
</dbReference>
<feature type="region of interest" description="Disordered" evidence="2">
    <location>
        <begin position="1"/>
        <end position="22"/>
    </location>
</feature>
<organism evidence="4 5">
    <name type="scientific">Eimeria necatrix</name>
    <dbReference type="NCBI Taxonomy" id="51315"/>
    <lineage>
        <taxon>Eukaryota</taxon>
        <taxon>Sar</taxon>
        <taxon>Alveolata</taxon>
        <taxon>Apicomplexa</taxon>
        <taxon>Conoidasida</taxon>
        <taxon>Coccidia</taxon>
        <taxon>Eucoccidiorida</taxon>
        <taxon>Eimeriorina</taxon>
        <taxon>Eimeriidae</taxon>
        <taxon>Eimeria</taxon>
    </lineage>
</organism>
<evidence type="ECO:0000313" key="4">
    <source>
        <dbReference type="EMBL" id="CDJ65839.1"/>
    </source>
</evidence>
<dbReference type="RefSeq" id="XP_013434306.1">
    <property type="nucleotide sequence ID" value="XM_013578852.1"/>
</dbReference>
<dbReference type="SUPFAM" id="SSF55961">
    <property type="entry name" value="Bet v1-like"/>
    <property type="match status" value="1"/>
</dbReference>
<feature type="region of interest" description="Disordered" evidence="2">
    <location>
        <begin position="470"/>
        <end position="494"/>
    </location>
</feature>
<dbReference type="GeneID" id="25471298"/>
<feature type="region of interest" description="Disordered" evidence="2">
    <location>
        <begin position="192"/>
        <end position="211"/>
    </location>
</feature>
<evidence type="ECO:0000256" key="1">
    <source>
        <dbReference type="SAM" id="Coils"/>
    </source>
</evidence>
<reference evidence="4" key="1">
    <citation type="submission" date="2013-10" db="EMBL/GenBank/DDBJ databases">
        <title>Genomic analysis of the causative agents of coccidiosis in chickens.</title>
        <authorList>
            <person name="Reid A.J."/>
            <person name="Blake D."/>
            <person name="Billington K."/>
            <person name="Browne H."/>
            <person name="Dunn M."/>
            <person name="Hung S."/>
            <person name="Kawahara F."/>
            <person name="Miranda-Saavedra D."/>
            <person name="Mourier T."/>
            <person name="Nagra H."/>
            <person name="Otto T.D."/>
            <person name="Rawlings N."/>
            <person name="Sanchez A."/>
            <person name="Sanders M."/>
            <person name="Subramaniam C."/>
            <person name="Tay Y."/>
            <person name="Dear P."/>
            <person name="Doerig C."/>
            <person name="Gruber A."/>
            <person name="Parkinson J."/>
            <person name="Shirley M."/>
            <person name="Wan K.L."/>
            <person name="Berriman M."/>
            <person name="Tomley F."/>
            <person name="Pain A."/>
        </authorList>
    </citation>
    <scope>NUCLEOTIDE SEQUENCE [LARGE SCALE GENOMIC DNA]</scope>
    <source>
        <strain evidence="4">Houghton</strain>
    </source>
</reference>
<dbReference type="GO" id="GO:0008289">
    <property type="term" value="F:lipid binding"/>
    <property type="evidence" value="ECO:0007669"/>
    <property type="project" value="InterPro"/>
</dbReference>
<evidence type="ECO:0000313" key="5">
    <source>
        <dbReference type="Proteomes" id="UP000030754"/>
    </source>
</evidence>
<dbReference type="PANTHER" id="PTHR19308:SF14">
    <property type="entry name" value="START DOMAIN-CONTAINING PROTEIN"/>
    <property type="match status" value="1"/>
</dbReference>
<evidence type="ECO:0000259" key="3">
    <source>
        <dbReference type="PROSITE" id="PS50848"/>
    </source>
</evidence>
<gene>
    <name evidence="4" type="ORF">ENH_00011130</name>
</gene>
<evidence type="ECO:0000256" key="2">
    <source>
        <dbReference type="SAM" id="MobiDB-lite"/>
    </source>
</evidence>
<proteinExistence type="predicted"/>
<protein>
    <recommendedName>
        <fullName evidence="3">START domain-containing protein</fullName>
    </recommendedName>
</protein>
<dbReference type="InterPro" id="IPR023393">
    <property type="entry name" value="START-like_dom_sf"/>
</dbReference>
<dbReference type="GO" id="GO:0005737">
    <property type="term" value="C:cytoplasm"/>
    <property type="evidence" value="ECO:0007669"/>
    <property type="project" value="UniProtKB-ARBA"/>
</dbReference>
<reference evidence="4" key="2">
    <citation type="submission" date="2013-10" db="EMBL/GenBank/DDBJ databases">
        <authorList>
            <person name="Aslett M."/>
        </authorList>
    </citation>
    <scope>NUCLEOTIDE SEQUENCE [LARGE SCALE GENOMIC DNA]</scope>
    <source>
        <strain evidence="4">Houghton</strain>
    </source>
</reference>
<dbReference type="PROSITE" id="PS50848">
    <property type="entry name" value="START"/>
    <property type="match status" value="1"/>
</dbReference>
<feature type="coiled-coil region" evidence="1">
    <location>
        <begin position="306"/>
        <end position="333"/>
    </location>
</feature>
<feature type="region of interest" description="Disordered" evidence="2">
    <location>
        <begin position="96"/>
        <end position="123"/>
    </location>
</feature>
<dbReference type="InterPro" id="IPR002913">
    <property type="entry name" value="START_lipid-bd_dom"/>
</dbReference>
<sequence>MRGRKNPGGQRPRQGPPTGEDAAAFPAAAAAAAAAAADDDQPLVVPQRQPRWIRFLARRLRCMYIKEDRCVVDWRQSAQAQVSVAVPRASRRHRLRLRRRRRHHQEPSSAQNLNSGGKHWQGHGALEEAGAGVYVHPAEEVRATGEVEDKAGSEDADKPSQYASPTDACACMQMLCPQAVPRRGLEGLEAAEDGARTATQEAATATASPNSDLADSAACVLPAAPAAAAGPKPFGGSHLEAQGEAPSSGFAAADAAAAAAAPSVSASAAASAAASPSLSAAASLPIGPQVSMWPLVSLEEMAADDMSRLFEKLEQQRMRFNKLQRQAAAATTDSSSSSTWDRRQEVQSLSSVLINASVRSMLGSEGLNMPCVHSHDGIQVWKGESGVGNLACRATFLLPVSPRLYASFASNSDLRSLWDKNVTEQHVVEQLDAGHDICYVAFRRVATVYPRDVCTLRVKCRFRTNPKVAGSTEGLPEADGALSTTSSNGQGTEAEAEATAYASMSCSIDHPDVPEAPGRVRMDIRVNAYLAKPVCTPFGLWSEVTLFNESDPGGWIPAAITRTMSAKLLPSTVEKFSAQIMKHYNCASALVNIVLIAVSLLRQVIHFMRLLQQHCLDRICHRLCGSEAEDE</sequence>
<dbReference type="Proteomes" id="UP000030754">
    <property type="component" value="Unassembled WGS sequence"/>
</dbReference>
<feature type="compositionally biased region" description="Low complexity" evidence="2">
    <location>
        <begin position="196"/>
        <end position="207"/>
    </location>
</feature>
<dbReference type="Pfam" id="PF01852">
    <property type="entry name" value="START"/>
    <property type="match status" value="1"/>
</dbReference>